<accession>A0A9P0JQE0</accession>
<dbReference type="AlphaFoldDB" id="A0A9P0JQE0"/>
<protein>
    <submittedName>
        <fullName evidence="1">Uncharacterized protein</fullName>
    </submittedName>
</protein>
<proteinExistence type="predicted"/>
<dbReference type="OrthoDB" id="6621861at2759"/>
<name>A0A9P0JQE0_ACAOB</name>
<sequence>MTMLITGRGISQAIKVFGLFMKKQLVDSCNRNMVISENQHGFINDFSYASDNVDHELLLYKSCRYAVRGLPLQRCDSN</sequence>
<evidence type="ECO:0000313" key="2">
    <source>
        <dbReference type="Proteomes" id="UP001152888"/>
    </source>
</evidence>
<evidence type="ECO:0000313" key="1">
    <source>
        <dbReference type="EMBL" id="CAH1959190.1"/>
    </source>
</evidence>
<reference evidence="1" key="1">
    <citation type="submission" date="2022-03" db="EMBL/GenBank/DDBJ databases">
        <authorList>
            <person name="Sayadi A."/>
        </authorList>
    </citation>
    <scope>NUCLEOTIDE SEQUENCE</scope>
</reference>
<dbReference type="Proteomes" id="UP001152888">
    <property type="component" value="Unassembled WGS sequence"/>
</dbReference>
<dbReference type="EMBL" id="CAKOFQ010006681">
    <property type="protein sequence ID" value="CAH1959190.1"/>
    <property type="molecule type" value="Genomic_DNA"/>
</dbReference>
<comment type="caution">
    <text evidence="1">The sequence shown here is derived from an EMBL/GenBank/DDBJ whole genome shotgun (WGS) entry which is preliminary data.</text>
</comment>
<organism evidence="1 2">
    <name type="scientific">Acanthoscelides obtectus</name>
    <name type="common">Bean weevil</name>
    <name type="synonym">Bruchus obtectus</name>
    <dbReference type="NCBI Taxonomy" id="200917"/>
    <lineage>
        <taxon>Eukaryota</taxon>
        <taxon>Metazoa</taxon>
        <taxon>Ecdysozoa</taxon>
        <taxon>Arthropoda</taxon>
        <taxon>Hexapoda</taxon>
        <taxon>Insecta</taxon>
        <taxon>Pterygota</taxon>
        <taxon>Neoptera</taxon>
        <taxon>Endopterygota</taxon>
        <taxon>Coleoptera</taxon>
        <taxon>Polyphaga</taxon>
        <taxon>Cucujiformia</taxon>
        <taxon>Chrysomeloidea</taxon>
        <taxon>Chrysomelidae</taxon>
        <taxon>Bruchinae</taxon>
        <taxon>Bruchini</taxon>
        <taxon>Acanthoscelides</taxon>
    </lineage>
</organism>
<keyword evidence="2" id="KW-1185">Reference proteome</keyword>
<gene>
    <name evidence="1" type="ORF">ACAOBT_LOCUS3056</name>
</gene>